<dbReference type="GO" id="GO:0005654">
    <property type="term" value="C:nucleoplasm"/>
    <property type="evidence" value="ECO:0007669"/>
    <property type="project" value="TreeGrafter"/>
</dbReference>
<dbReference type="PANTHER" id="PTHR15081">
    <property type="entry name" value="NUCLEAR AUTOANTIGENIC SPERM PROTEIN NASP -RELATED"/>
    <property type="match status" value="1"/>
</dbReference>
<feature type="compositionally biased region" description="Polar residues" evidence="3">
    <location>
        <begin position="148"/>
        <end position="157"/>
    </location>
</feature>
<organism evidence="5 6">
    <name type="scientific">Trichoglossum hirsutum</name>
    <dbReference type="NCBI Taxonomy" id="265104"/>
    <lineage>
        <taxon>Eukaryota</taxon>
        <taxon>Fungi</taxon>
        <taxon>Dikarya</taxon>
        <taxon>Ascomycota</taxon>
        <taxon>Pezizomycotina</taxon>
        <taxon>Geoglossomycetes</taxon>
        <taxon>Geoglossales</taxon>
        <taxon>Geoglossaceae</taxon>
        <taxon>Trichoglossum</taxon>
    </lineage>
</organism>
<feature type="region of interest" description="Disordered" evidence="3">
    <location>
        <begin position="100"/>
        <end position="192"/>
    </location>
</feature>
<dbReference type="InterPro" id="IPR019544">
    <property type="entry name" value="Tetratricopeptide_SHNi-TPR_dom"/>
</dbReference>
<feature type="compositionally biased region" description="Low complexity" evidence="3">
    <location>
        <begin position="111"/>
        <end position="126"/>
    </location>
</feature>
<gene>
    <name evidence="5" type="ORF">GP486_004100</name>
</gene>
<sequence>MASSSNPQVEPVASPVGQSSPADDRKPMLEELTARATLQYSLKNYSAAADLYAHASELQAGINGEGSSENADLLYLYGRSLYQVGVSKSDVLGAKVAGEAGAEGGAGGAKEAGSNAAANSSNVEGEVASKASGKVAEGKDGIERSKTESTAPNNPFFQITGDENFDDSDDEEEEEEGPAEGGDAGAEEEDDLKSAWDILDLARVLFVRRWEELQAKEKGKSTEESEVVRHVKERLADTHDLLAEISLESESFPSSVADFKAALALKKELFPEDSSVLAEAHYKLSLALEFASTTAAADRADKDGEEPKVDEAGREEAAQEMEAAIRCCRLRVQREEAELAARGTGDAKGGPVKKSKVTRRSIDDVKDMIAEMEQRLTDLRAPPVPFSATLEDVGVHDGSGALGSILGSLIGESPAEQRARLEEASKNANDISNLVRRKKNVSEKEESNAENVINGNGKRKVESPEVEASGKRARVEDTSD</sequence>
<keyword evidence="6" id="KW-1185">Reference proteome</keyword>
<dbReference type="InterPro" id="IPR011990">
    <property type="entry name" value="TPR-like_helical_dom_sf"/>
</dbReference>
<reference evidence="5" key="1">
    <citation type="submission" date="2021-03" db="EMBL/GenBank/DDBJ databases">
        <title>Comparative genomics and phylogenomic investigation of the class Geoglossomycetes provide insights into ecological specialization and systematics.</title>
        <authorList>
            <person name="Melie T."/>
            <person name="Pirro S."/>
            <person name="Miller A.N."/>
            <person name="Quandt A."/>
        </authorList>
    </citation>
    <scope>NUCLEOTIDE SEQUENCE</scope>
    <source>
        <strain evidence="5">CAQ_001_2017</strain>
    </source>
</reference>
<evidence type="ECO:0000256" key="1">
    <source>
        <dbReference type="ARBA" id="ARBA00022737"/>
    </source>
</evidence>
<protein>
    <recommendedName>
        <fullName evidence="4">Tetratricopeptide SHNi-TPR domain-containing protein</fullName>
    </recommendedName>
</protein>
<dbReference type="GO" id="GO:0042393">
    <property type="term" value="F:histone binding"/>
    <property type="evidence" value="ECO:0007669"/>
    <property type="project" value="TreeGrafter"/>
</dbReference>
<dbReference type="EMBL" id="JAGHQM010000610">
    <property type="protein sequence ID" value="KAH0559387.1"/>
    <property type="molecule type" value="Genomic_DNA"/>
</dbReference>
<feature type="region of interest" description="Disordered" evidence="3">
    <location>
        <begin position="417"/>
        <end position="480"/>
    </location>
</feature>
<keyword evidence="1" id="KW-0677">Repeat</keyword>
<feature type="compositionally biased region" description="Acidic residues" evidence="3">
    <location>
        <begin position="163"/>
        <end position="178"/>
    </location>
</feature>
<dbReference type="PANTHER" id="PTHR15081:SF1">
    <property type="entry name" value="NUCLEAR AUTOANTIGENIC SPERM PROTEIN"/>
    <property type="match status" value="1"/>
</dbReference>
<accession>A0A9P8LC01</accession>
<feature type="compositionally biased region" description="Gly residues" evidence="3">
    <location>
        <begin position="101"/>
        <end position="110"/>
    </location>
</feature>
<proteinExistence type="predicted"/>
<evidence type="ECO:0000256" key="2">
    <source>
        <dbReference type="ARBA" id="ARBA00022803"/>
    </source>
</evidence>
<name>A0A9P8LC01_9PEZI</name>
<feature type="compositionally biased region" description="Basic and acidic residues" evidence="3">
    <location>
        <begin position="136"/>
        <end position="147"/>
    </location>
</feature>
<evidence type="ECO:0000313" key="6">
    <source>
        <dbReference type="Proteomes" id="UP000750711"/>
    </source>
</evidence>
<dbReference type="InterPro" id="IPR051730">
    <property type="entry name" value="NASP-like"/>
</dbReference>
<feature type="compositionally biased region" description="Basic and acidic residues" evidence="3">
    <location>
        <begin position="459"/>
        <end position="480"/>
    </location>
</feature>
<dbReference type="Gene3D" id="1.25.40.10">
    <property type="entry name" value="Tetratricopeptide repeat domain"/>
    <property type="match status" value="1"/>
</dbReference>
<dbReference type="GO" id="GO:0006335">
    <property type="term" value="P:DNA replication-dependent chromatin assembly"/>
    <property type="evidence" value="ECO:0007669"/>
    <property type="project" value="TreeGrafter"/>
</dbReference>
<comment type="caution">
    <text evidence="5">The sequence shown here is derived from an EMBL/GenBank/DDBJ whole genome shotgun (WGS) entry which is preliminary data.</text>
</comment>
<feature type="domain" description="Tetratricopeptide SHNi-TPR" evidence="4">
    <location>
        <begin position="236"/>
        <end position="272"/>
    </location>
</feature>
<evidence type="ECO:0000313" key="5">
    <source>
        <dbReference type="EMBL" id="KAH0559387.1"/>
    </source>
</evidence>
<keyword evidence="2" id="KW-0802">TPR repeat</keyword>
<dbReference type="Proteomes" id="UP000750711">
    <property type="component" value="Unassembled WGS sequence"/>
</dbReference>
<dbReference type="Pfam" id="PF10516">
    <property type="entry name" value="SHNi-TPR"/>
    <property type="match status" value="1"/>
</dbReference>
<feature type="region of interest" description="Disordered" evidence="3">
    <location>
        <begin position="1"/>
        <end position="30"/>
    </location>
</feature>
<dbReference type="GO" id="GO:0034080">
    <property type="term" value="P:CENP-A containing chromatin assembly"/>
    <property type="evidence" value="ECO:0007669"/>
    <property type="project" value="TreeGrafter"/>
</dbReference>
<dbReference type="AlphaFoldDB" id="A0A9P8LC01"/>
<evidence type="ECO:0000256" key="3">
    <source>
        <dbReference type="SAM" id="MobiDB-lite"/>
    </source>
</evidence>
<evidence type="ECO:0000259" key="4">
    <source>
        <dbReference type="Pfam" id="PF10516"/>
    </source>
</evidence>